<evidence type="ECO:0000313" key="1">
    <source>
        <dbReference type="EMBL" id="CZR51517.1"/>
    </source>
</evidence>
<protein>
    <recommendedName>
        <fullName evidence="3">Heterokaryon incompatibility domain-containing protein</fullName>
    </recommendedName>
</protein>
<dbReference type="OrthoDB" id="5125733at2759"/>
<dbReference type="EMBL" id="FJOG01000002">
    <property type="protein sequence ID" value="CZR51517.1"/>
    <property type="molecule type" value="Genomic_DNA"/>
</dbReference>
<evidence type="ECO:0000313" key="2">
    <source>
        <dbReference type="Proteomes" id="UP000184330"/>
    </source>
</evidence>
<accession>A0A1L7WFG8</accession>
<name>A0A1L7WFG8_9HELO</name>
<keyword evidence="2" id="KW-1185">Reference proteome</keyword>
<dbReference type="AlphaFoldDB" id="A0A1L7WFG8"/>
<evidence type="ECO:0008006" key="3">
    <source>
        <dbReference type="Google" id="ProtNLM"/>
    </source>
</evidence>
<proteinExistence type="predicted"/>
<dbReference type="Proteomes" id="UP000184330">
    <property type="component" value="Unassembled WGS sequence"/>
</dbReference>
<organism evidence="1 2">
    <name type="scientific">Phialocephala subalpina</name>
    <dbReference type="NCBI Taxonomy" id="576137"/>
    <lineage>
        <taxon>Eukaryota</taxon>
        <taxon>Fungi</taxon>
        <taxon>Dikarya</taxon>
        <taxon>Ascomycota</taxon>
        <taxon>Pezizomycotina</taxon>
        <taxon>Leotiomycetes</taxon>
        <taxon>Helotiales</taxon>
        <taxon>Mollisiaceae</taxon>
        <taxon>Phialocephala</taxon>
        <taxon>Phialocephala fortinii species complex</taxon>
    </lineage>
</organism>
<reference evidence="1 2" key="1">
    <citation type="submission" date="2016-03" db="EMBL/GenBank/DDBJ databases">
        <authorList>
            <person name="Ploux O."/>
        </authorList>
    </citation>
    <scope>NUCLEOTIDE SEQUENCE [LARGE SCALE GENOMIC DNA]</scope>
    <source>
        <strain evidence="1 2">UAMH 11012</strain>
    </source>
</reference>
<gene>
    <name evidence="1" type="ORF">PAC_01394</name>
</gene>
<sequence>MKMELQHLAYPASSATTSPPQPSHLCQDCRHVFEHWHEVLEDEYNARFPHCENSNIFALIESARNGCYICSQFLRNLETRGIVEILQGVTIDVLNCGWTGYHGYVMVISFERIISRGRAYYQDCWLLELRFRPPDILDDDGDEEDDIAERVEKYVEGGRRQQAGSLHGALNGGV</sequence>